<keyword evidence="8" id="KW-1185">Reference proteome</keyword>
<protein>
    <submittedName>
        <fullName evidence="7">Uncharacterized membrane protein</fullName>
    </submittedName>
</protein>
<dbReference type="PANTHER" id="PTHR32322">
    <property type="entry name" value="INNER MEMBRANE TRANSPORTER"/>
    <property type="match status" value="1"/>
</dbReference>
<gene>
    <name evidence="7" type="ORF">SAMN04488063_3075</name>
</gene>
<dbReference type="PANTHER" id="PTHR32322:SF2">
    <property type="entry name" value="EAMA DOMAIN-CONTAINING PROTEIN"/>
    <property type="match status" value="1"/>
</dbReference>
<evidence type="ECO:0000313" key="8">
    <source>
        <dbReference type="Proteomes" id="UP000198876"/>
    </source>
</evidence>
<evidence type="ECO:0000256" key="3">
    <source>
        <dbReference type="ARBA" id="ARBA00022989"/>
    </source>
</evidence>
<keyword evidence="3 5" id="KW-1133">Transmembrane helix</keyword>
<evidence type="ECO:0000259" key="6">
    <source>
        <dbReference type="Pfam" id="PF00892"/>
    </source>
</evidence>
<dbReference type="STRING" id="553467.SAMN04488063_3075"/>
<dbReference type="EMBL" id="FOOQ01000005">
    <property type="protein sequence ID" value="SFG84568.1"/>
    <property type="molecule type" value="Genomic_DNA"/>
</dbReference>
<evidence type="ECO:0000313" key="7">
    <source>
        <dbReference type="EMBL" id="SFG84568.1"/>
    </source>
</evidence>
<sequence>MSVTLALVSSVCFGLQTLFVRHGLSRDEESTPLAAAVLTLATSSVLLTVVLAVQRGVPTLPAVALLLPFVVAGVLDPGISRLLYFEGIDRVGPSVAAAVTAGSPVVATFVAVPFLGERVTPLKAVGVGLVVVGVATIQLRRPPSGGSESAGELDAVRRELVGTSPRDLSFPLAAAATIGVSFVVVKFGLNGPVGTLFGTTVAQFAAIATLIPLALWSEPARDYARTASREGAASFLLGGVAVATAWYAMFLALDAGSVVTVLPVVSTYPLVVVAASYALARERPKSPVLLAAVLGIVVGAAAVQIG</sequence>
<evidence type="ECO:0000256" key="4">
    <source>
        <dbReference type="ARBA" id="ARBA00023136"/>
    </source>
</evidence>
<dbReference type="InterPro" id="IPR050638">
    <property type="entry name" value="AA-Vitamin_Transporters"/>
</dbReference>
<feature type="transmembrane region" description="Helical" evidence="5">
    <location>
        <begin position="60"/>
        <end position="79"/>
    </location>
</feature>
<dbReference type="InterPro" id="IPR000620">
    <property type="entry name" value="EamA_dom"/>
</dbReference>
<feature type="transmembrane region" description="Helical" evidence="5">
    <location>
        <begin position="259"/>
        <end position="280"/>
    </location>
</feature>
<feature type="transmembrane region" description="Helical" evidence="5">
    <location>
        <begin position="33"/>
        <end position="53"/>
    </location>
</feature>
<feature type="transmembrane region" description="Helical" evidence="5">
    <location>
        <begin position="287"/>
        <end position="305"/>
    </location>
</feature>
<dbReference type="Gene3D" id="1.10.3730.20">
    <property type="match status" value="1"/>
</dbReference>
<keyword evidence="4 5" id="KW-0472">Membrane</keyword>
<keyword evidence="2 5" id="KW-0812">Transmembrane</keyword>
<feature type="transmembrane region" description="Helical" evidence="5">
    <location>
        <begin position="235"/>
        <end position="253"/>
    </location>
</feature>
<dbReference type="SUPFAM" id="SSF103481">
    <property type="entry name" value="Multidrug resistance efflux transporter EmrE"/>
    <property type="match status" value="2"/>
</dbReference>
<organism evidence="7 8">
    <name type="scientific">Halopelagius inordinatus</name>
    <dbReference type="NCBI Taxonomy" id="553467"/>
    <lineage>
        <taxon>Archaea</taxon>
        <taxon>Methanobacteriati</taxon>
        <taxon>Methanobacteriota</taxon>
        <taxon>Stenosarchaea group</taxon>
        <taxon>Halobacteria</taxon>
        <taxon>Halobacteriales</taxon>
        <taxon>Haloferacaceae</taxon>
    </lineage>
</organism>
<reference evidence="8" key="1">
    <citation type="submission" date="2016-10" db="EMBL/GenBank/DDBJ databases">
        <authorList>
            <person name="Varghese N."/>
            <person name="Submissions S."/>
        </authorList>
    </citation>
    <scope>NUCLEOTIDE SEQUENCE [LARGE SCALE GENOMIC DNA]</scope>
    <source>
        <strain evidence="8">CGMCC 1.7739</strain>
    </source>
</reference>
<evidence type="ECO:0000256" key="1">
    <source>
        <dbReference type="ARBA" id="ARBA00004141"/>
    </source>
</evidence>
<dbReference type="AlphaFoldDB" id="A0A1I2V5G3"/>
<feature type="domain" description="EamA" evidence="6">
    <location>
        <begin position="172"/>
        <end position="297"/>
    </location>
</feature>
<evidence type="ECO:0000256" key="5">
    <source>
        <dbReference type="SAM" id="Phobius"/>
    </source>
</evidence>
<feature type="transmembrane region" description="Helical" evidence="5">
    <location>
        <begin position="91"/>
        <end position="115"/>
    </location>
</feature>
<proteinExistence type="predicted"/>
<feature type="transmembrane region" description="Helical" evidence="5">
    <location>
        <begin position="168"/>
        <end position="189"/>
    </location>
</feature>
<comment type="subcellular location">
    <subcellularLocation>
        <location evidence="1">Membrane</location>
        <topology evidence="1">Multi-pass membrane protein</topology>
    </subcellularLocation>
</comment>
<dbReference type="Proteomes" id="UP000198876">
    <property type="component" value="Unassembled WGS sequence"/>
</dbReference>
<dbReference type="InterPro" id="IPR037185">
    <property type="entry name" value="EmrE-like"/>
</dbReference>
<evidence type="ECO:0000256" key="2">
    <source>
        <dbReference type="ARBA" id="ARBA00022692"/>
    </source>
</evidence>
<dbReference type="RefSeq" id="WP_092893450.1">
    <property type="nucleotide sequence ID" value="NZ_FOOQ01000005.1"/>
</dbReference>
<dbReference type="GO" id="GO:0016020">
    <property type="term" value="C:membrane"/>
    <property type="evidence" value="ECO:0007669"/>
    <property type="project" value="UniProtKB-SubCell"/>
</dbReference>
<feature type="transmembrane region" description="Helical" evidence="5">
    <location>
        <begin position="195"/>
        <end position="215"/>
    </location>
</feature>
<accession>A0A1I2V5G3</accession>
<dbReference type="Pfam" id="PF00892">
    <property type="entry name" value="EamA"/>
    <property type="match status" value="2"/>
</dbReference>
<name>A0A1I2V5G3_9EURY</name>
<dbReference type="OrthoDB" id="307949at2157"/>
<feature type="domain" description="EamA" evidence="6">
    <location>
        <begin position="3"/>
        <end position="137"/>
    </location>
</feature>